<proteinExistence type="predicted"/>
<dbReference type="KEGG" id="bfz:BAU07_26495"/>
<keyword evidence="2" id="KW-1185">Reference proteome</keyword>
<name>A0A193GMN8_9BORD</name>
<reference evidence="1 2" key="1">
    <citation type="submission" date="2016-06" db="EMBL/GenBank/DDBJ databases">
        <title>Complete genome sequences of Bordetella bronchialis and Bordetella flabilis.</title>
        <authorList>
            <person name="LiPuma J.J."/>
            <person name="Spilker T."/>
        </authorList>
    </citation>
    <scope>NUCLEOTIDE SEQUENCE [LARGE SCALE GENOMIC DNA]</scope>
    <source>
        <strain evidence="1 2">AU10664</strain>
        <plasmid evidence="1 2">unnamed1</plasmid>
    </source>
</reference>
<protein>
    <submittedName>
        <fullName evidence="1">Uncharacterized protein</fullName>
    </submittedName>
</protein>
<sequence length="219" mass="23726">MANSPQELLAYASTIIARHFKGDTANAVRAHEAFTEIIAGVVMPKSEEYVVAKADLLHLMSGAIGAAYSSVEDGAQRLRLKSIRQLRPLVMEASDKRDVEVIGVDPMEGTGDGGPHEARLLQQRQIEPNPVAQDDKRPRVPEHIIACIQEYGDARADGAAKGAFAIGRTIDAIRDWGGTLSQVDKHGVLESAARQWEAKHGFDKCGVAAFLREDACSTR</sequence>
<gene>
    <name evidence="1" type="ORF">BAU07_26495</name>
</gene>
<dbReference type="AlphaFoldDB" id="A0A193GMN8"/>
<dbReference type="RefSeq" id="WP_066665920.1">
    <property type="nucleotide sequence ID" value="NZ_CBCSCL010000020.1"/>
</dbReference>
<evidence type="ECO:0000313" key="2">
    <source>
        <dbReference type="Proteomes" id="UP000091926"/>
    </source>
</evidence>
<keyword evidence="1" id="KW-0614">Plasmid</keyword>
<organism evidence="1 2">
    <name type="scientific">Bordetella flabilis</name>
    <dbReference type="NCBI Taxonomy" id="463014"/>
    <lineage>
        <taxon>Bacteria</taxon>
        <taxon>Pseudomonadati</taxon>
        <taxon>Pseudomonadota</taxon>
        <taxon>Betaproteobacteria</taxon>
        <taxon>Burkholderiales</taxon>
        <taxon>Alcaligenaceae</taxon>
        <taxon>Bordetella</taxon>
    </lineage>
</organism>
<geneLocation type="plasmid" evidence="1 2">
    <name>unnamed1</name>
</geneLocation>
<evidence type="ECO:0000313" key="1">
    <source>
        <dbReference type="EMBL" id="ANN80873.1"/>
    </source>
</evidence>
<accession>A0A193GMN8</accession>
<dbReference type="Proteomes" id="UP000091926">
    <property type="component" value="Plasmid unnamed1"/>
</dbReference>
<dbReference type="EMBL" id="CP016173">
    <property type="protein sequence ID" value="ANN80873.1"/>
    <property type="molecule type" value="Genomic_DNA"/>
</dbReference>